<evidence type="ECO:0000256" key="6">
    <source>
        <dbReference type="ARBA" id="ARBA00022792"/>
    </source>
</evidence>
<name>A0A9W6F5M3_9CHLO</name>
<keyword evidence="12" id="KW-1185">Reference proteome</keyword>
<keyword evidence="7" id="KW-0249">Electron transport</keyword>
<keyword evidence="10" id="KW-0472">Membrane</keyword>
<keyword evidence="4" id="KW-0679">Respiratory chain</keyword>
<dbReference type="GO" id="GO:0005743">
    <property type="term" value="C:mitochondrial inner membrane"/>
    <property type="evidence" value="ECO:0007669"/>
    <property type="project" value="UniProtKB-SubCell"/>
</dbReference>
<dbReference type="AlphaFoldDB" id="A0A9W6F5M3"/>
<evidence type="ECO:0000256" key="7">
    <source>
        <dbReference type="ARBA" id="ARBA00022982"/>
    </source>
</evidence>
<protein>
    <submittedName>
        <fullName evidence="11">Uncharacterized protein</fullName>
    </submittedName>
</protein>
<evidence type="ECO:0000256" key="5">
    <source>
        <dbReference type="ARBA" id="ARBA00022692"/>
    </source>
</evidence>
<comment type="caution">
    <text evidence="11">The sequence shown here is derived from an EMBL/GenBank/DDBJ whole genome shotgun (WGS) entry which is preliminary data.</text>
</comment>
<dbReference type="Proteomes" id="UP001165080">
    <property type="component" value="Unassembled WGS sequence"/>
</dbReference>
<dbReference type="PANTHER" id="PTHR34559:SF1">
    <property type="entry name" value="OS06G0175900 PROTEIN"/>
    <property type="match status" value="1"/>
</dbReference>
<reference evidence="11 12" key="1">
    <citation type="journal article" date="2023" name="Commun. Biol.">
        <title>Reorganization of the ancestral sex-determining regions during the evolution of trioecy in Pleodorina starrii.</title>
        <authorList>
            <person name="Takahashi K."/>
            <person name="Suzuki S."/>
            <person name="Kawai-Toyooka H."/>
            <person name="Yamamoto K."/>
            <person name="Hamaji T."/>
            <person name="Ootsuki R."/>
            <person name="Yamaguchi H."/>
            <person name="Kawachi M."/>
            <person name="Higashiyama T."/>
            <person name="Nozaki H."/>
        </authorList>
    </citation>
    <scope>NUCLEOTIDE SEQUENCE [LARGE SCALE GENOMIC DNA]</scope>
    <source>
        <strain evidence="11 12">NIES-4479</strain>
    </source>
</reference>
<proteinExistence type="inferred from homology"/>
<evidence type="ECO:0000256" key="10">
    <source>
        <dbReference type="ARBA" id="ARBA00023136"/>
    </source>
</evidence>
<evidence type="ECO:0000256" key="8">
    <source>
        <dbReference type="ARBA" id="ARBA00022989"/>
    </source>
</evidence>
<dbReference type="InterPro" id="IPR020101">
    <property type="entry name" value="Cyt_b-c1_8-plants"/>
</dbReference>
<gene>
    <name evidence="11" type="primary">PLESTMB000232</name>
    <name evidence="11" type="ORF">PLESTB_001128100</name>
</gene>
<dbReference type="PANTHER" id="PTHR34559">
    <property type="entry name" value="CYTOCHROME B-C1 COMPLEX SUBUNIT 8"/>
    <property type="match status" value="1"/>
</dbReference>
<comment type="subcellular location">
    <subcellularLocation>
        <location evidence="1">Mitochondrion inner membrane</location>
        <topology evidence="1">Single-pass membrane protein</topology>
    </subcellularLocation>
</comment>
<evidence type="ECO:0000256" key="3">
    <source>
        <dbReference type="ARBA" id="ARBA00022448"/>
    </source>
</evidence>
<evidence type="ECO:0000256" key="4">
    <source>
        <dbReference type="ARBA" id="ARBA00022660"/>
    </source>
</evidence>
<evidence type="ECO:0000256" key="9">
    <source>
        <dbReference type="ARBA" id="ARBA00023128"/>
    </source>
</evidence>
<evidence type="ECO:0000313" key="12">
    <source>
        <dbReference type="Proteomes" id="UP001165080"/>
    </source>
</evidence>
<keyword evidence="6" id="KW-0999">Mitochondrion inner membrane</keyword>
<organism evidence="11 12">
    <name type="scientific">Pleodorina starrii</name>
    <dbReference type="NCBI Taxonomy" id="330485"/>
    <lineage>
        <taxon>Eukaryota</taxon>
        <taxon>Viridiplantae</taxon>
        <taxon>Chlorophyta</taxon>
        <taxon>core chlorophytes</taxon>
        <taxon>Chlorophyceae</taxon>
        <taxon>CS clade</taxon>
        <taxon>Chlamydomonadales</taxon>
        <taxon>Volvocaceae</taxon>
        <taxon>Pleodorina</taxon>
    </lineage>
</organism>
<dbReference type="OrthoDB" id="1841852at2759"/>
<dbReference type="InterPro" id="IPR036642">
    <property type="entry name" value="Cyt_bc1_su8_sf"/>
</dbReference>
<keyword evidence="3" id="KW-0813">Transport</keyword>
<dbReference type="EMBL" id="BRXU01000016">
    <property type="protein sequence ID" value="GLC56625.1"/>
    <property type="molecule type" value="Genomic_DNA"/>
</dbReference>
<comment type="similarity">
    <text evidence="2">Belongs to the UQCRQ/QCR8 family.</text>
</comment>
<evidence type="ECO:0000256" key="1">
    <source>
        <dbReference type="ARBA" id="ARBA00004434"/>
    </source>
</evidence>
<evidence type="ECO:0000313" key="11">
    <source>
        <dbReference type="EMBL" id="GLC56625.1"/>
    </source>
</evidence>
<dbReference type="Gene3D" id="1.20.5.210">
    <property type="entry name" value="Cytochrome b-c1 complex subunit 8"/>
    <property type="match status" value="1"/>
</dbReference>
<dbReference type="GO" id="GO:0006122">
    <property type="term" value="P:mitochondrial electron transport, ubiquinol to cytochrome c"/>
    <property type="evidence" value="ECO:0007669"/>
    <property type="project" value="InterPro"/>
</dbReference>
<sequence>MAPRQSIPIREILYQLSPYQQDVLKQTFYNAPKTFLRFCKEKGPTILTAGGLFFGIKGYTEHEMHQERLAERY</sequence>
<dbReference type="Pfam" id="PF10890">
    <property type="entry name" value="Cyt_b-c1_8"/>
    <property type="match status" value="1"/>
</dbReference>
<evidence type="ECO:0000256" key="2">
    <source>
        <dbReference type="ARBA" id="ARBA00007668"/>
    </source>
</evidence>
<dbReference type="GO" id="GO:0045275">
    <property type="term" value="C:respiratory chain complex III"/>
    <property type="evidence" value="ECO:0007669"/>
    <property type="project" value="InterPro"/>
</dbReference>
<accession>A0A9W6F5M3</accession>
<keyword evidence="5" id="KW-0812">Transmembrane</keyword>
<keyword evidence="8" id="KW-1133">Transmembrane helix</keyword>
<keyword evidence="9" id="KW-0496">Mitochondrion</keyword>